<dbReference type="AlphaFoldDB" id="A0A5B9E752"/>
<evidence type="ECO:0000313" key="3">
    <source>
        <dbReference type="Proteomes" id="UP000321820"/>
    </source>
</evidence>
<keyword evidence="3" id="KW-1185">Reference proteome</keyword>
<accession>A0A5B9E752</accession>
<protein>
    <submittedName>
        <fullName evidence="2">Uncharacterized protein</fullName>
    </submittedName>
</protein>
<sequence length="135" mass="15245">MWPKLLLQLTEHLPKLIRLIPLLESLVASRLAAPAAAPAELDLTPLNEATEALKTELGQVARSHVSLSKQIFETHQDLNQRIEHLSTELRTHQEASSRQIDQLEHQLHSFQSWFWILLALLLAAIALMIALLVVK</sequence>
<evidence type="ECO:0000256" key="1">
    <source>
        <dbReference type="SAM" id="Phobius"/>
    </source>
</evidence>
<name>A0A5B9E752_9BACT</name>
<feature type="transmembrane region" description="Helical" evidence="1">
    <location>
        <begin position="113"/>
        <end position="134"/>
    </location>
</feature>
<keyword evidence="1" id="KW-1133">Transmembrane helix</keyword>
<proteinExistence type="predicted"/>
<organism evidence="2 3">
    <name type="scientific">Terriglobus albidus</name>
    <dbReference type="NCBI Taxonomy" id="1592106"/>
    <lineage>
        <taxon>Bacteria</taxon>
        <taxon>Pseudomonadati</taxon>
        <taxon>Acidobacteriota</taxon>
        <taxon>Terriglobia</taxon>
        <taxon>Terriglobales</taxon>
        <taxon>Acidobacteriaceae</taxon>
        <taxon>Terriglobus</taxon>
    </lineage>
</organism>
<dbReference type="Proteomes" id="UP000321820">
    <property type="component" value="Chromosome"/>
</dbReference>
<dbReference type="EMBL" id="CP042806">
    <property type="protein sequence ID" value="QEE28083.1"/>
    <property type="molecule type" value="Genomic_DNA"/>
</dbReference>
<dbReference type="RefSeq" id="WP_147647273.1">
    <property type="nucleotide sequence ID" value="NZ_CP042806.1"/>
</dbReference>
<keyword evidence="1" id="KW-0812">Transmembrane</keyword>
<reference evidence="2 3" key="1">
    <citation type="submission" date="2019-08" db="EMBL/GenBank/DDBJ databases">
        <title>Complete genome sequence of Terriglobus albidus strain ORNL.</title>
        <authorList>
            <person name="Podar M."/>
        </authorList>
    </citation>
    <scope>NUCLEOTIDE SEQUENCE [LARGE SCALE GENOMIC DNA]</scope>
    <source>
        <strain evidence="2 3">ORNL</strain>
    </source>
</reference>
<evidence type="ECO:0000313" key="2">
    <source>
        <dbReference type="EMBL" id="QEE28083.1"/>
    </source>
</evidence>
<gene>
    <name evidence="2" type="ORF">FTW19_08820</name>
</gene>
<keyword evidence="1" id="KW-0472">Membrane</keyword>
<dbReference type="KEGG" id="talb:FTW19_08820"/>